<accession>A0A495J6E9</accession>
<evidence type="ECO:0008006" key="4">
    <source>
        <dbReference type="Google" id="ProtNLM"/>
    </source>
</evidence>
<name>A0A495J6E9_9SPHI</name>
<comment type="caution">
    <text evidence="2">The sequence shown here is derived from an EMBL/GenBank/DDBJ whole genome shotgun (WGS) entry which is preliminary data.</text>
</comment>
<evidence type="ECO:0000313" key="3">
    <source>
        <dbReference type="Proteomes" id="UP000268007"/>
    </source>
</evidence>
<keyword evidence="1" id="KW-0732">Signal</keyword>
<protein>
    <recommendedName>
        <fullName evidence="4">TerB family tellurite resistance protein</fullName>
    </recommendedName>
</protein>
<evidence type="ECO:0000313" key="2">
    <source>
        <dbReference type="EMBL" id="RKR84281.1"/>
    </source>
</evidence>
<feature type="signal peptide" evidence="1">
    <location>
        <begin position="1"/>
        <end position="24"/>
    </location>
</feature>
<dbReference type="Proteomes" id="UP000268007">
    <property type="component" value="Unassembled WGS sequence"/>
</dbReference>
<dbReference type="AlphaFoldDB" id="A0A495J6E9"/>
<proteinExistence type="predicted"/>
<feature type="chain" id="PRO_5019769383" description="TerB family tellurite resistance protein" evidence="1">
    <location>
        <begin position="25"/>
        <end position="212"/>
    </location>
</feature>
<organism evidence="2 3">
    <name type="scientific">Mucilaginibacter gracilis</name>
    <dbReference type="NCBI Taxonomy" id="423350"/>
    <lineage>
        <taxon>Bacteria</taxon>
        <taxon>Pseudomonadati</taxon>
        <taxon>Bacteroidota</taxon>
        <taxon>Sphingobacteriia</taxon>
        <taxon>Sphingobacteriales</taxon>
        <taxon>Sphingobacteriaceae</taxon>
        <taxon>Mucilaginibacter</taxon>
    </lineage>
</organism>
<dbReference type="EMBL" id="RBKU01000001">
    <property type="protein sequence ID" value="RKR84281.1"/>
    <property type="molecule type" value="Genomic_DNA"/>
</dbReference>
<gene>
    <name evidence="2" type="ORF">BDD43_4513</name>
</gene>
<reference evidence="2 3" key="1">
    <citation type="submission" date="2018-10" db="EMBL/GenBank/DDBJ databases">
        <title>Genomic Encyclopedia of Archaeal and Bacterial Type Strains, Phase II (KMG-II): from individual species to whole genera.</title>
        <authorList>
            <person name="Goeker M."/>
        </authorList>
    </citation>
    <scope>NUCLEOTIDE SEQUENCE [LARGE SCALE GENOMIC DNA]</scope>
    <source>
        <strain evidence="2 3">DSM 18602</strain>
    </source>
</reference>
<keyword evidence="3" id="KW-1185">Reference proteome</keyword>
<evidence type="ECO:0000256" key="1">
    <source>
        <dbReference type="SAM" id="SignalP"/>
    </source>
</evidence>
<sequence>MPGRVFVALACFILSALSFLPAKAQVATGQDMQQLLLDIEKLTQFKAILSDMEQGYTILTQGYGMVKDLSQGNFNLHSAFLSSLMAVSPEIRKYGRIANIIADQASIVTEYKAAWKRANAGGHFNSDELLYINNVFQHLLNQSVDNLTNLTNVITAGSLRMSDAERLQAIDHIYSDTQNKLVFLRHFNNQVTILSVQRQKAINEVQTLKNLF</sequence>